<keyword evidence="5 8" id="KW-0812">Transmembrane</keyword>
<feature type="transmembrane region" description="Helical" evidence="8">
    <location>
        <begin position="45"/>
        <end position="65"/>
    </location>
</feature>
<comment type="caution">
    <text evidence="10">The sequence shown here is derived from an EMBL/GenBank/DDBJ whole genome shotgun (WGS) entry which is preliminary data.</text>
</comment>
<dbReference type="EMBL" id="AGWR01000022">
    <property type="protein sequence ID" value="EKB27223.1"/>
    <property type="molecule type" value="Genomic_DNA"/>
</dbReference>
<accession>K1JKX9</accession>
<dbReference type="InterPro" id="IPR009908">
    <property type="entry name" value="Methylamine_util_MauE"/>
</dbReference>
<protein>
    <recommendedName>
        <fullName evidence="4">Methylamine utilization protein MauE</fullName>
    </recommendedName>
</protein>
<evidence type="ECO:0000256" key="1">
    <source>
        <dbReference type="ARBA" id="ARBA00003475"/>
    </source>
</evidence>
<reference evidence="10 11" key="1">
    <citation type="submission" date="2012-06" db="EMBL/GenBank/DDBJ databases">
        <title>The Genome Sequence of Aeromonas hydrophila SSU.</title>
        <authorList>
            <consortium name="The Broad Institute Genome Sequencing Platform"/>
            <person name="Earl A."/>
            <person name="Ward D."/>
            <person name="Feldgarden M."/>
            <person name="Gevers D."/>
            <person name="Chopra A."/>
            <person name="Walker B."/>
            <person name="Young S.K."/>
            <person name="Zeng Q."/>
            <person name="Gargeya S."/>
            <person name="Fitzgerald M."/>
            <person name="Haas B."/>
            <person name="Abouelleil A."/>
            <person name="Alvarado L."/>
            <person name="Arachchi H.M."/>
            <person name="Berlin A.M."/>
            <person name="Chapman S.B."/>
            <person name="Goldberg J."/>
            <person name="Griggs A."/>
            <person name="Gujja S."/>
            <person name="Hansen M."/>
            <person name="Howarth C."/>
            <person name="Imamovic A."/>
            <person name="Larimer J."/>
            <person name="McCowan C."/>
            <person name="Montmayeur A."/>
            <person name="Murphy C."/>
            <person name="Neiman D."/>
            <person name="Pearson M."/>
            <person name="Priest M."/>
            <person name="Roberts A."/>
            <person name="Saif S."/>
            <person name="Shea T."/>
            <person name="Sisk P."/>
            <person name="Sykes S."/>
            <person name="Wortman J."/>
            <person name="Nusbaum C."/>
            <person name="Birren B."/>
        </authorList>
    </citation>
    <scope>NUCLEOTIDE SEQUENCE [LARGE SCALE GENOMIC DNA]</scope>
    <source>
        <strain evidence="10 11">SSU</strain>
    </source>
</reference>
<dbReference type="GO" id="GO:0030416">
    <property type="term" value="P:methylamine metabolic process"/>
    <property type="evidence" value="ECO:0007669"/>
    <property type="project" value="InterPro"/>
</dbReference>
<feature type="domain" description="Methylamine utilisation protein MauE" evidence="9">
    <location>
        <begin position="8"/>
        <end position="127"/>
    </location>
</feature>
<proteinExistence type="predicted"/>
<comment type="subcellular location">
    <subcellularLocation>
        <location evidence="2">Membrane</location>
        <topology evidence="2">Multi-pass membrane protein</topology>
    </subcellularLocation>
</comment>
<dbReference type="PATRIC" id="fig|1073377.4.peg.2750"/>
<comment type="pathway">
    <text evidence="3">One-carbon metabolism; methylamine degradation.</text>
</comment>
<dbReference type="AlphaFoldDB" id="K1JKX9"/>
<feature type="transmembrane region" description="Helical" evidence="8">
    <location>
        <begin position="72"/>
        <end position="91"/>
    </location>
</feature>
<evidence type="ECO:0000256" key="2">
    <source>
        <dbReference type="ARBA" id="ARBA00004141"/>
    </source>
</evidence>
<dbReference type="Pfam" id="PF07291">
    <property type="entry name" value="MauE"/>
    <property type="match status" value="1"/>
</dbReference>
<evidence type="ECO:0000256" key="5">
    <source>
        <dbReference type="ARBA" id="ARBA00022692"/>
    </source>
</evidence>
<evidence type="ECO:0000256" key="8">
    <source>
        <dbReference type="SAM" id="Phobius"/>
    </source>
</evidence>
<comment type="function">
    <text evidence="1">May be specifically involved in the processing, transport, and/or maturation of the MADH beta-subunit.</text>
</comment>
<evidence type="ECO:0000256" key="3">
    <source>
        <dbReference type="ARBA" id="ARBA00004856"/>
    </source>
</evidence>
<dbReference type="Proteomes" id="UP000005149">
    <property type="component" value="Unassembled WGS sequence"/>
</dbReference>
<organism evidence="10 11">
    <name type="scientific">Aeromonas dhakensis</name>
    <dbReference type="NCBI Taxonomy" id="196024"/>
    <lineage>
        <taxon>Bacteria</taxon>
        <taxon>Pseudomonadati</taxon>
        <taxon>Pseudomonadota</taxon>
        <taxon>Gammaproteobacteria</taxon>
        <taxon>Aeromonadales</taxon>
        <taxon>Aeromonadaceae</taxon>
        <taxon>Aeromonas</taxon>
    </lineage>
</organism>
<name>K1JKX9_9GAMM</name>
<keyword evidence="7 8" id="KW-0472">Membrane</keyword>
<dbReference type="HOGENOM" id="CLU_101331_3_0_6"/>
<evidence type="ECO:0000256" key="7">
    <source>
        <dbReference type="ARBA" id="ARBA00023136"/>
    </source>
</evidence>
<dbReference type="GO" id="GO:0016020">
    <property type="term" value="C:membrane"/>
    <property type="evidence" value="ECO:0007669"/>
    <property type="project" value="UniProtKB-SubCell"/>
</dbReference>
<sequence>MAVCLWGLARLALGGFFVASAGFKLAAPELFAVQIGAFGLLWSPFIPLATWGLIGLELCAGVAVIANRRWGLWLVIGLLALFIPVLGYGIAIGLDISCGCLGWADLGSLPEALMRDQLLLTLAGALLRHSRPVFTVPKEQ</sequence>
<evidence type="ECO:0000256" key="6">
    <source>
        <dbReference type="ARBA" id="ARBA00022989"/>
    </source>
</evidence>
<evidence type="ECO:0000313" key="11">
    <source>
        <dbReference type="Proteomes" id="UP000005149"/>
    </source>
</evidence>
<evidence type="ECO:0000256" key="4">
    <source>
        <dbReference type="ARBA" id="ARBA00019078"/>
    </source>
</evidence>
<keyword evidence="6 8" id="KW-1133">Transmembrane helix</keyword>
<evidence type="ECO:0000313" key="10">
    <source>
        <dbReference type="EMBL" id="EKB27223.1"/>
    </source>
</evidence>
<evidence type="ECO:0000259" key="9">
    <source>
        <dbReference type="Pfam" id="PF07291"/>
    </source>
</evidence>
<keyword evidence="11" id="KW-1185">Reference proteome</keyword>
<gene>
    <name evidence="10" type="ORF">HMPREF1171_02701</name>
</gene>